<accession>A0A3P1TB61</accession>
<proteinExistence type="predicted"/>
<dbReference type="GO" id="GO:0003677">
    <property type="term" value="F:DNA binding"/>
    <property type="evidence" value="ECO:0007669"/>
    <property type="project" value="UniProtKB-KW"/>
</dbReference>
<dbReference type="SUPFAM" id="SSF46955">
    <property type="entry name" value="Putative DNA-binding domain"/>
    <property type="match status" value="1"/>
</dbReference>
<dbReference type="PROSITE" id="PS00552">
    <property type="entry name" value="HTH_MERR_1"/>
    <property type="match status" value="1"/>
</dbReference>
<dbReference type="InterPro" id="IPR009061">
    <property type="entry name" value="DNA-bd_dom_put_sf"/>
</dbReference>
<dbReference type="CDD" id="cd01109">
    <property type="entry name" value="HTH_YyaN"/>
    <property type="match status" value="1"/>
</dbReference>
<reference evidence="6 7" key="1">
    <citation type="submission" date="2018-11" db="EMBL/GenBank/DDBJ databases">
        <title>Genomes From Bacteria Associated with the Canine Oral Cavity: a Test Case for Automated Genome-Based Taxonomic Assignment.</title>
        <authorList>
            <person name="Coil D.A."/>
            <person name="Jospin G."/>
            <person name="Darling A.E."/>
            <person name="Wallis C."/>
            <person name="Davis I.J."/>
            <person name="Harris S."/>
            <person name="Eisen J.A."/>
            <person name="Holcombe L.J."/>
            <person name="O'Flynn C."/>
        </authorList>
    </citation>
    <scope>NUCLEOTIDE SEQUENCE [LARGE SCALE GENOMIC DNA]</scope>
    <source>
        <strain evidence="6 7">OH887_COT-365</strain>
    </source>
</reference>
<protein>
    <submittedName>
        <fullName evidence="6">MerR family transcriptional regulator</fullName>
    </submittedName>
</protein>
<keyword evidence="1" id="KW-0805">Transcription regulation</keyword>
<keyword evidence="4" id="KW-0175">Coiled coil</keyword>
<comment type="caution">
    <text evidence="6">The sequence shown here is derived from an EMBL/GenBank/DDBJ whole genome shotgun (WGS) entry which is preliminary data.</text>
</comment>
<keyword evidence="3" id="KW-0804">Transcription</keyword>
<dbReference type="Pfam" id="PF09278">
    <property type="entry name" value="MerR-DNA-bind"/>
    <property type="match status" value="1"/>
</dbReference>
<dbReference type="OrthoDB" id="5242095at2"/>
<dbReference type="InterPro" id="IPR000551">
    <property type="entry name" value="MerR-type_HTH_dom"/>
</dbReference>
<dbReference type="InterPro" id="IPR047057">
    <property type="entry name" value="MerR_fam"/>
</dbReference>
<evidence type="ECO:0000256" key="1">
    <source>
        <dbReference type="ARBA" id="ARBA00023015"/>
    </source>
</evidence>
<evidence type="ECO:0000256" key="4">
    <source>
        <dbReference type="SAM" id="Coils"/>
    </source>
</evidence>
<dbReference type="InterPro" id="IPR015358">
    <property type="entry name" value="Tscrpt_reg_MerR_DNA-bd"/>
</dbReference>
<feature type="domain" description="HTH merR-type" evidence="5">
    <location>
        <begin position="10"/>
        <end position="76"/>
    </location>
</feature>
<organism evidence="6 7">
    <name type="scientific">Arachnia propionica</name>
    <dbReference type="NCBI Taxonomy" id="1750"/>
    <lineage>
        <taxon>Bacteria</taxon>
        <taxon>Bacillati</taxon>
        <taxon>Actinomycetota</taxon>
        <taxon>Actinomycetes</taxon>
        <taxon>Propionibacteriales</taxon>
        <taxon>Propionibacteriaceae</taxon>
        <taxon>Arachnia</taxon>
    </lineage>
</organism>
<dbReference type="AlphaFoldDB" id="A0A3P1TB61"/>
<dbReference type="SMART" id="SM00422">
    <property type="entry name" value="HTH_MERR"/>
    <property type="match status" value="1"/>
</dbReference>
<dbReference type="GO" id="GO:0003700">
    <property type="term" value="F:DNA-binding transcription factor activity"/>
    <property type="evidence" value="ECO:0007669"/>
    <property type="project" value="InterPro"/>
</dbReference>
<feature type="coiled-coil region" evidence="4">
    <location>
        <begin position="88"/>
        <end position="129"/>
    </location>
</feature>
<keyword evidence="2" id="KW-0238">DNA-binding</keyword>
<evidence type="ECO:0000259" key="5">
    <source>
        <dbReference type="PROSITE" id="PS50937"/>
    </source>
</evidence>
<evidence type="ECO:0000256" key="3">
    <source>
        <dbReference type="ARBA" id="ARBA00023163"/>
    </source>
</evidence>
<dbReference type="PROSITE" id="PS50937">
    <property type="entry name" value="HTH_MERR_2"/>
    <property type="match status" value="1"/>
</dbReference>
<dbReference type="RefSeq" id="WP_124842820.1">
    <property type="nucleotide sequence ID" value="NZ_RQZG01000002.1"/>
</dbReference>
<dbReference type="Gene3D" id="1.10.1660.10">
    <property type="match status" value="1"/>
</dbReference>
<evidence type="ECO:0000313" key="6">
    <source>
        <dbReference type="EMBL" id="RRD06629.1"/>
    </source>
</evidence>
<evidence type="ECO:0000256" key="2">
    <source>
        <dbReference type="ARBA" id="ARBA00023125"/>
    </source>
</evidence>
<evidence type="ECO:0000313" key="7">
    <source>
        <dbReference type="Proteomes" id="UP000280819"/>
    </source>
</evidence>
<dbReference type="EMBL" id="RQZG01000002">
    <property type="protein sequence ID" value="RRD06629.1"/>
    <property type="molecule type" value="Genomic_DNA"/>
</dbReference>
<dbReference type="Pfam" id="PF00376">
    <property type="entry name" value="MerR"/>
    <property type="match status" value="1"/>
</dbReference>
<gene>
    <name evidence="6" type="ORF">EII34_03100</name>
</gene>
<dbReference type="Proteomes" id="UP000280819">
    <property type="component" value="Unassembled WGS sequence"/>
</dbReference>
<dbReference type="PANTHER" id="PTHR30204">
    <property type="entry name" value="REDOX-CYCLING DRUG-SENSING TRANSCRIPTIONAL ACTIVATOR SOXR"/>
    <property type="match status" value="1"/>
</dbReference>
<dbReference type="PANTHER" id="PTHR30204:SF98">
    <property type="entry name" value="HTH-TYPE TRANSCRIPTIONAL REGULATOR ADHR"/>
    <property type="match status" value="1"/>
</dbReference>
<sequence length="129" mass="15197">MPKASKKRGIAEMADLTGLSRDTLRWYEREGLIPHVDRDHNGHRSYDDRAVVMVQLLVRLRRTGMPVARMRRYVELVMAGESTHPERLELLRRHRESVRGQLDQLTSDLEVLDRKIGAYQHLIEEKERE</sequence>
<dbReference type="PRINTS" id="PR00040">
    <property type="entry name" value="HTHMERR"/>
</dbReference>
<name>A0A3P1TB61_9ACTN</name>